<dbReference type="Proteomes" id="UP000887013">
    <property type="component" value="Unassembled WGS sequence"/>
</dbReference>
<evidence type="ECO:0000313" key="2">
    <source>
        <dbReference type="Proteomes" id="UP000887013"/>
    </source>
</evidence>
<sequence length="243" mass="28552">MASDPYFKHLIQKLFQGPYLEGLGFNLWQKKVYKPKGPLTRTFLDIFPKVFALLEDVMKIFCSSHIKRHLKSMESSPKNYVYCSLFMCDLLGHFVKSKYDRFIFVLSLMSCSEKIISTATGRKFYKLTSRILTVFFERVFWKEFDKLLFWKRLEKYIFSGKYNEYCDELVASNFSIDDDLRDRISSLFDTAIPETSPITETVENFLYLRADTLTPEVMFSVEISLLYVLSRTNGSKTSERVLC</sequence>
<keyword evidence="2" id="KW-1185">Reference proteome</keyword>
<proteinExistence type="predicted"/>
<comment type="caution">
    <text evidence="1">The sequence shown here is derived from an EMBL/GenBank/DDBJ whole genome shotgun (WGS) entry which is preliminary data.</text>
</comment>
<dbReference type="OrthoDB" id="6421076at2759"/>
<dbReference type="AlphaFoldDB" id="A0A8X6T7D7"/>
<gene>
    <name evidence="1" type="primary">NCL1_47773</name>
    <name evidence="1" type="ORF">NPIL_322481</name>
</gene>
<accession>A0A8X6T7D7</accession>
<organism evidence="1 2">
    <name type="scientific">Nephila pilipes</name>
    <name type="common">Giant wood spider</name>
    <name type="synonym">Nephila maculata</name>
    <dbReference type="NCBI Taxonomy" id="299642"/>
    <lineage>
        <taxon>Eukaryota</taxon>
        <taxon>Metazoa</taxon>
        <taxon>Ecdysozoa</taxon>
        <taxon>Arthropoda</taxon>
        <taxon>Chelicerata</taxon>
        <taxon>Arachnida</taxon>
        <taxon>Araneae</taxon>
        <taxon>Araneomorphae</taxon>
        <taxon>Entelegynae</taxon>
        <taxon>Araneoidea</taxon>
        <taxon>Nephilidae</taxon>
        <taxon>Nephila</taxon>
    </lineage>
</organism>
<protein>
    <submittedName>
        <fullName evidence="1">Uncharacterized protein</fullName>
    </submittedName>
</protein>
<evidence type="ECO:0000313" key="1">
    <source>
        <dbReference type="EMBL" id="GFS84633.1"/>
    </source>
</evidence>
<reference evidence="1" key="1">
    <citation type="submission" date="2020-08" db="EMBL/GenBank/DDBJ databases">
        <title>Multicomponent nature underlies the extraordinary mechanical properties of spider dragline silk.</title>
        <authorList>
            <person name="Kono N."/>
            <person name="Nakamura H."/>
            <person name="Mori M."/>
            <person name="Yoshida Y."/>
            <person name="Ohtoshi R."/>
            <person name="Malay A.D."/>
            <person name="Moran D.A.P."/>
            <person name="Tomita M."/>
            <person name="Numata K."/>
            <person name="Arakawa K."/>
        </authorList>
    </citation>
    <scope>NUCLEOTIDE SEQUENCE</scope>
</reference>
<name>A0A8X6T7D7_NEPPI</name>
<dbReference type="EMBL" id="BMAW01003618">
    <property type="protein sequence ID" value="GFS84633.1"/>
    <property type="molecule type" value="Genomic_DNA"/>
</dbReference>